<gene>
    <name evidence="1" type="ORF">FMOSSE_LOCUS10856</name>
</gene>
<evidence type="ECO:0000313" key="1">
    <source>
        <dbReference type="EMBL" id="CAG8638407.1"/>
    </source>
</evidence>
<protein>
    <submittedName>
        <fullName evidence="1">10063_t:CDS:1</fullName>
    </submittedName>
</protein>
<sequence>MSRHLREALRESSAPFHTLKWTLKDYQGSLNDIIEDVYRNRSSDFLSNASVMPSINR</sequence>
<name>A0A9N9DFU0_FUNMO</name>
<dbReference type="AlphaFoldDB" id="A0A9N9DFU0"/>
<dbReference type="EMBL" id="CAJVPP010003840">
    <property type="protein sequence ID" value="CAG8638407.1"/>
    <property type="molecule type" value="Genomic_DNA"/>
</dbReference>
<proteinExistence type="predicted"/>
<dbReference type="Proteomes" id="UP000789375">
    <property type="component" value="Unassembled WGS sequence"/>
</dbReference>
<keyword evidence="2" id="KW-1185">Reference proteome</keyword>
<evidence type="ECO:0000313" key="2">
    <source>
        <dbReference type="Proteomes" id="UP000789375"/>
    </source>
</evidence>
<reference evidence="1" key="1">
    <citation type="submission" date="2021-06" db="EMBL/GenBank/DDBJ databases">
        <authorList>
            <person name="Kallberg Y."/>
            <person name="Tangrot J."/>
            <person name="Rosling A."/>
        </authorList>
    </citation>
    <scope>NUCLEOTIDE SEQUENCE</scope>
    <source>
        <strain evidence="1">87-6 pot B 2015</strain>
    </source>
</reference>
<accession>A0A9N9DFU0</accession>
<organism evidence="1 2">
    <name type="scientific">Funneliformis mosseae</name>
    <name type="common">Endomycorrhizal fungus</name>
    <name type="synonym">Glomus mosseae</name>
    <dbReference type="NCBI Taxonomy" id="27381"/>
    <lineage>
        <taxon>Eukaryota</taxon>
        <taxon>Fungi</taxon>
        <taxon>Fungi incertae sedis</taxon>
        <taxon>Mucoromycota</taxon>
        <taxon>Glomeromycotina</taxon>
        <taxon>Glomeromycetes</taxon>
        <taxon>Glomerales</taxon>
        <taxon>Glomeraceae</taxon>
        <taxon>Funneliformis</taxon>
    </lineage>
</organism>
<comment type="caution">
    <text evidence="1">The sequence shown here is derived from an EMBL/GenBank/DDBJ whole genome shotgun (WGS) entry which is preliminary data.</text>
</comment>